<dbReference type="PANTHER" id="PTHR11388:SF95">
    <property type="entry name" value="SOLUTE CARRIER ORGANIC ANION TRANSPORTER FAMILY MEMBER 6A1"/>
    <property type="match status" value="1"/>
</dbReference>
<evidence type="ECO:0000256" key="10">
    <source>
        <dbReference type="SAM" id="Phobius"/>
    </source>
</evidence>
<feature type="transmembrane region" description="Helical" evidence="10">
    <location>
        <begin position="394"/>
        <end position="417"/>
    </location>
</feature>
<dbReference type="Proteomes" id="UP000694564">
    <property type="component" value="Chromosome 6"/>
</dbReference>
<dbReference type="GO" id="GO:0043252">
    <property type="term" value="P:sodium-independent organic anion transport"/>
    <property type="evidence" value="ECO:0007669"/>
    <property type="project" value="TreeGrafter"/>
</dbReference>
<feature type="transmembrane region" description="Helical" evidence="10">
    <location>
        <begin position="173"/>
        <end position="193"/>
    </location>
</feature>
<dbReference type="SUPFAM" id="SSF100895">
    <property type="entry name" value="Kazal-type serine protease inhibitors"/>
    <property type="match status" value="1"/>
</dbReference>
<evidence type="ECO:0000256" key="6">
    <source>
        <dbReference type="ARBA" id="ARBA00022989"/>
    </source>
</evidence>
<dbReference type="FunFam" id="1.20.1250.20:FF:000384">
    <property type="entry name" value="Solute carrier organic anion transporter family member"/>
    <property type="match status" value="1"/>
</dbReference>
<keyword evidence="5 10" id="KW-0812">Transmembrane</keyword>
<evidence type="ECO:0000256" key="7">
    <source>
        <dbReference type="ARBA" id="ARBA00023136"/>
    </source>
</evidence>
<protein>
    <submittedName>
        <fullName evidence="13">Solute carrier organic anion transporter family member 6A1</fullName>
    </submittedName>
</protein>
<dbReference type="Pfam" id="PF07648">
    <property type="entry name" value="Kazal_2"/>
    <property type="match status" value="1"/>
</dbReference>
<comment type="subcellular location">
    <subcellularLocation>
        <location evidence="1">Cell membrane</location>
        <topology evidence="1">Multi-pass membrane protein</topology>
    </subcellularLocation>
</comment>
<dbReference type="InterPro" id="IPR036259">
    <property type="entry name" value="MFS_trans_sf"/>
</dbReference>
<keyword evidence="4" id="KW-1003">Cell membrane</keyword>
<evidence type="ECO:0000259" key="11">
    <source>
        <dbReference type="PROSITE" id="PS50850"/>
    </source>
</evidence>
<gene>
    <name evidence="13" type="primary">SLCO6A1</name>
</gene>
<feature type="transmembrane region" description="Helical" evidence="10">
    <location>
        <begin position="586"/>
        <end position="607"/>
    </location>
</feature>
<dbReference type="PROSITE" id="PS50850">
    <property type="entry name" value="MFS"/>
    <property type="match status" value="1"/>
</dbReference>
<dbReference type="PROSITE" id="PS51465">
    <property type="entry name" value="KAZAL_2"/>
    <property type="match status" value="1"/>
</dbReference>
<feature type="transmembrane region" description="Helical" evidence="10">
    <location>
        <begin position="106"/>
        <end position="125"/>
    </location>
</feature>
<feature type="transmembrane region" description="Helical" evidence="10">
    <location>
        <begin position="145"/>
        <end position="166"/>
    </location>
</feature>
<evidence type="ECO:0000256" key="4">
    <source>
        <dbReference type="ARBA" id="ARBA00022475"/>
    </source>
</evidence>
<keyword evidence="14" id="KW-1185">Reference proteome</keyword>
<dbReference type="FunFam" id="1.20.1250.20:FF:000363">
    <property type="entry name" value="Solute carrier organic anion transporter family member"/>
    <property type="match status" value="1"/>
</dbReference>
<keyword evidence="7 10" id="KW-0472">Membrane</keyword>
<evidence type="ECO:0000256" key="3">
    <source>
        <dbReference type="ARBA" id="ARBA00022448"/>
    </source>
</evidence>
<evidence type="ECO:0000256" key="8">
    <source>
        <dbReference type="ARBA" id="ARBA00023157"/>
    </source>
</evidence>
<dbReference type="InterPro" id="IPR020846">
    <property type="entry name" value="MFS_dom"/>
</dbReference>
<keyword evidence="9" id="KW-0325">Glycoprotein</keyword>
<feature type="domain" description="Major facilitator superfamily (MFS) profile" evidence="11">
    <location>
        <begin position="107"/>
        <end position="682"/>
    </location>
</feature>
<dbReference type="Ensembl" id="ENSSVLT00005027004.1">
    <property type="protein sequence ID" value="ENSSVLP00005024300.1"/>
    <property type="gene ID" value="ENSSVLG00005018983.1"/>
</dbReference>
<feature type="transmembrane region" description="Helical" evidence="10">
    <location>
        <begin position="242"/>
        <end position="261"/>
    </location>
</feature>
<dbReference type="GeneTree" id="ENSGT01150000286985"/>
<dbReference type="Pfam" id="PF03137">
    <property type="entry name" value="OATP"/>
    <property type="match status" value="2"/>
</dbReference>
<sequence length="682" mass="75969">MSIKDWNPLTSLSSTVCVSSFQNLTEPEKKTSQAQEVINVPKQRKLAPVLAVLPLALMKFQKAPKKKKVKSAPHKKQREPDDIEEGPCGIGCIVVPYCERFNDIRCFLFFFCILVMTQGIVFGLIDLSSSNFQKDYSVRNLQKLALTLSYDVSSCMVAIFVAYYGARGSRTRWVALSSFLIGVGSLLLAYPYLSRIYWVTLPSKYIYFSILGQIVQGIAGMPLYILGITFLDDSVPLHSSGIYLGLGDASSTLGYGLGYIMGAPLLKAPKNHSFHESSEDDDGHWKWQFVWSIDFFVAGLLAWSTLIPLLCFPHDIPAVKRKQQTYLFSDNLKDKKFGPGIKDLLAAIWILMKNPVFLCQAVSKATEFLVLIGASEFIPIYLENQFIITPRTAATLTGIILIPGCALGQFLGGVIVSKLQMSCKALMRFIIITSLMTIIFITLIIFVHCHPVQFAGINENYDGTGQLRNLTAPCNENCRCSSSSYSSVCGRDDIEYFSPCFAGCTDSKNINNVKTYYNCSCIKSGLTTPDSEGDFIDAKPGKCDTKCYTLPVFFALIFSAVIFSSFSSVPLTLLIFRTVHEKLHSLALGISYVILRLFGTIPGPFIFKMVGETSCTFRDINKCGQKGRCWIYNRTKMAYILIGIGKWHILSIIKKCICHSFGGWKFKVECCTWCGPSCWVKT</sequence>
<dbReference type="SUPFAM" id="SSF103473">
    <property type="entry name" value="MFS general substrate transporter"/>
    <property type="match status" value="1"/>
</dbReference>
<dbReference type="InterPro" id="IPR004156">
    <property type="entry name" value="OATP"/>
</dbReference>
<proteinExistence type="inferred from homology"/>
<evidence type="ECO:0000313" key="13">
    <source>
        <dbReference type="Ensembl" id="ENSSVLP00005024300.1"/>
    </source>
</evidence>
<evidence type="ECO:0000256" key="5">
    <source>
        <dbReference type="ARBA" id="ARBA00022692"/>
    </source>
</evidence>
<evidence type="ECO:0000256" key="2">
    <source>
        <dbReference type="ARBA" id="ARBA00009657"/>
    </source>
</evidence>
<dbReference type="OrthoDB" id="5062115at2759"/>
<feature type="transmembrane region" description="Helical" evidence="10">
    <location>
        <begin position="429"/>
        <end position="448"/>
    </location>
</feature>
<dbReference type="InterPro" id="IPR002350">
    <property type="entry name" value="Kazal_dom"/>
</dbReference>
<feature type="transmembrane region" description="Helical" evidence="10">
    <location>
        <begin position="552"/>
        <end position="574"/>
    </location>
</feature>
<organism evidence="13 14">
    <name type="scientific">Sciurus vulgaris</name>
    <name type="common">Eurasian red squirrel</name>
    <dbReference type="NCBI Taxonomy" id="55149"/>
    <lineage>
        <taxon>Eukaryota</taxon>
        <taxon>Metazoa</taxon>
        <taxon>Chordata</taxon>
        <taxon>Craniata</taxon>
        <taxon>Vertebrata</taxon>
        <taxon>Euteleostomi</taxon>
        <taxon>Mammalia</taxon>
        <taxon>Eutheria</taxon>
        <taxon>Euarchontoglires</taxon>
        <taxon>Glires</taxon>
        <taxon>Rodentia</taxon>
        <taxon>Sciuromorpha</taxon>
        <taxon>Sciuridae</taxon>
        <taxon>Sciurinae</taxon>
        <taxon>Sciurini</taxon>
        <taxon>Sciurus</taxon>
    </lineage>
</organism>
<feature type="transmembrane region" description="Helical" evidence="10">
    <location>
        <begin position="289"/>
        <end position="312"/>
    </location>
</feature>
<keyword evidence="8" id="KW-1015">Disulfide bond</keyword>
<dbReference type="AlphaFoldDB" id="A0A8D2DH91"/>
<keyword evidence="3" id="KW-0813">Transport</keyword>
<evidence type="ECO:0000256" key="9">
    <source>
        <dbReference type="ARBA" id="ARBA00023180"/>
    </source>
</evidence>
<reference evidence="13" key="1">
    <citation type="submission" date="2025-08" db="UniProtKB">
        <authorList>
            <consortium name="Ensembl"/>
        </authorList>
    </citation>
    <scope>IDENTIFICATION</scope>
</reference>
<dbReference type="Gene3D" id="1.20.1250.20">
    <property type="entry name" value="MFS general substrate transporter like domains"/>
    <property type="match status" value="1"/>
</dbReference>
<evidence type="ECO:0000259" key="12">
    <source>
        <dbReference type="PROSITE" id="PS51465"/>
    </source>
</evidence>
<accession>A0A8D2DH91</accession>
<comment type="similarity">
    <text evidence="2">Belongs to the organo anion transporter (TC 2.A.60) family.</text>
</comment>
<dbReference type="PANTHER" id="PTHR11388">
    <property type="entry name" value="ORGANIC ANION TRANSPORTER"/>
    <property type="match status" value="1"/>
</dbReference>
<evidence type="ECO:0000313" key="14">
    <source>
        <dbReference type="Proteomes" id="UP000694564"/>
    </source>
</evidence>
<keyword evidence="6 10" id="KW-1133">Transmembrane helix</keyword>
<dbReference type="GO" id="GO:0015347">
    <property type="term" value="F:sodium-independent organic anion transmembrane transporter activity"/>
    <property type="evidence" value="ECO:0007669"/>
    <property type="project" value="TreeGrafter"/>
</dbReference>
<feature type="transmembrane region" description="Helical" evidence="10">
    <location>
        <begin position="205"/>
        <end position="230"/>
    </location>
</feature>
<dbReference type="InterPro" id="IPR036058">
    <property type="entry name" value="Kazal_dom_sf"/>
</dbReference>
<reference evidence="13" key="2">
    <citation type="submission" date="2025-09" db="UniProtKB">
        <authorList>
            <consortium name="Ensembl"/>
        </authorList>
    </citation>
    <scope>IDENTIFICATION</scope>
</reference>
<name>A0A8D2DH91_SCIVU</name>
<feature type="domain" description="Kazal-like" evidence="12">
    <location>
        <begin position="468"/>
        <end position="523"/>
    </location>
</feature>
<evidence type="ECO:0000256" key="1">
    <source>
        <dbReference type="ARBA" id="ARBA00004651"/>
    </source>
</evidence>
<dbReference type="GO" id="GO:0016323">
    <property type="term" value="C:basolateral plasma membrane"/>
    <property type="evidence" value="ECO:0007669"/>
    <property type="project" value="TreeGrafter"/>
</dbReference>